<dbReference type="GO" id="GO:0005184">
    <property type="term" value="F:neuropeptide hormone activity"/>
    <property type="evidence" value="ECO:0007669"/>
    <property type="project" value="TreeGrafter"/>
</dbReference>
<evidence type="ECO:0000256" key="6">
    <source>
        <dbReference type="PROSITE-ProRule" id="PRU00494"/>
    </source>
</evidence>
<dbReference type="PROSITE" id="PS51150">
    <property type="entry name" value="AGOUTI_2"/>
    <property type="match status" value="1"/>
</dbReference>
<reference evidence="9" key="2">
    <citation type="submission" date="2025-08" db="UniProtKB">
        <authorList>
            <consortium name="Ensembl"/>
        </authorList>
    </citation>
    <scope>IDENTIFICATION</scope>
</reference>
<evidence type="ECO:0000313" key="9">
    <source>
        <dbReference type="Ensembl" id="ENSENLP00000009685.1"/>
    </source>
</evidence>
<feature type="disulfide bond" evidence="6">
    <location>
        <begin position="57"/>
        <end position="64"/>
    </location>
</feature>
<evidence type="ECO:0000256" key="3">
    <source>
        <dbReference type="ARBA" id="ARBA00022729"/>
    </source>
</evidence>
<feature type="disulfide bond" evidence="6">
    <location>
        <begin position="48"/>
        <end position="66"/>
    </location>
</feature>
<proteinExistence type="predicted"/>
<dbReference type="Pfam" id="PF05039">
    <property type="entry name" value="Agouti"/>
    <property type="match status" value="1"/>
</dbReference>
<evidence type="ECO:0000256" key="5">
    <source>
        <dbReference type="ARBA" id="ARBA00023157"/>
    </source>
</evidence>
<feature type="domain" description="Agouti" evidence="8">
    <location>
        <begin position="35"/>
        <end position="73"/>
    </location>
</feature>
<evidence type="ECO:0000256" key="7">
    <source>
        <dbReference type="SAM" id="MobiDB-lite"/>
    </source>
</evidence>
<organism evidence="9 10">
    <name type="scientific">Echeneis naucrates</name>
    <name type="common">Live sharksucker</name>
    <dbReference type="NCBI Taxonomy" id="173247"/>
    <lineage>
        <taxon>Eukaryota</taxon>
        <taxon>Metazoa</taxon>
        <taxon>Chordata</taxon>
        <taxon>Craniata</taxon>
        <taxon>Vertebrata</taxon>
        <taxon>Euteleostomi</taxon>
        <taxon>Actinopterygii</taxon>
        <taxon>Neopterygii</taxon>
        <taxon>Teleostei</taxon>
        <taxon>Neoteleostei</taxon>
        <taxon>Acanthomorphata</taxon>
        <taxon>Carangaria</taxon>
        <taxon>Carangiformes</taxon>
        <taxon>Echeneidae</taxon>
        <taxon>Echeneis</taxon>
    </lineage>
</organism>
<comment type="caution">
    <text evidence="6">Lacks conserved residue(s) required for the propagation of feature annotation.</text>
</comment>
<reference evidence="9" key="1">
    <citation type="submission" date="2021-04" db="EMBL/GenBank/DDBJ databases">
        <authorList>
            <consortium name="Wellcome Sanger Institute Data Sharing"/>
        </authorList>
    </citation>
    <scope>NUCLEOTIDE SEQUENCE [LARGE SCALE GENOMIC DNA]</scope>
</reference>
<feature type="compositionally biased region" description="Basic and acidic residues" evidence="7">
    <location>
        <begin position="10"/>
        <end position="27"/>
    </location>
</feature>
<evidence type="ECO:0000256" key="4">
    <source>
        <dbReference type="ARBA" id="ARBA00022854"/>
    </source>
</evidence>
<dbReference type="GO" id="GO:0009755">
    <property type="term" value="P:hormone-mediated signaling pathway"/>
    <property type="evidence" value="ECO:0007669"/>
    <property type="project" value="InterPro"/>
</dbReference>
<dbReference type="GO" id="GO:0007218">
    <property type="term" value="P:neuropeptide signaling pathway"/>
    <property type="evidence" value="ECO:0007669"/>
    <property type="project" value="TreeGrafter"/>
</dbReference>
<keyword evidence="10" id="KW-1185">Reference proteome</keyword>
<dbReference type="GO" id="GO:0008343">
    <property type="term" value="P:adult feeding behavior"/>
    <property type="evidence" value="ECO:0007669"/>
    <property type="project" value="TreeGrafter"/>
</dbReference>
<feature type="region of interest" description="Disordered" evidence="7">
    <location>
        <begin position="1"/>
        <end position="29"/>
    </location>
</feature>
<keyword evidence="3" id="KW-0732">Signal</keyword>
<accession>A0A665THM1</accession>
<sequence>MVGGNQSTWRDLHRHGEEHTNCTERHNSNTSVRHCGQLMESCSSRVPCCDPCASCRCRLFNTICQCWRLNHLCFKKT</sequence>
<dbReference type="InterPro" id="IPR007733">
    <property type="entry name" value="Agouti"/>
</dbReference>
<evidence type="ECO:0000256" key="2">
    <source>
        <dbReference type="ARBA" id="ARBA00022525"/>
    </source>
</evidence>
<dbReference type="PANTHER" id="PTHR16551">
    <property type="entry name" value="AGOUTI RELATED"/>
    <property type="match status" value="1"/>
</dbReference>
<dbReference type="InParanoid" id="A0A665THM1"/>
<dbReference type="GO" id="GO:0005615">
    <property type="term" value="C:extracellular space"/>
    <property type="evidence" value="ECO:0007669"/>
    <property type="project" value="TreeGrafter"/>
</dbReference>
<keyword evidence="4" id="KW-0960">Knottin</keyword>
<evidence type="ECO:0000256" key="1">
    <source>
        <dbReference type="ARBA" id="ARBA00004613"/>
    </source>
</evidence>
<keyword evidence="2" id="KW-0964">Secreted</keyword>
<dbReference type="Ensembl" id="ENSENLT00000010140.1">
    <property type="protein sequence ID" value="ENSENLP00000009685.1"/>
    <property type="gene ID" value="ENSENLG00000004669.1"/>
</dbReference>
<protein>
    <recommendedName>
        <fullName evidence="8">Agouti domain-containing protein</fullName>
    </recommendedName>
</protein>
<reference evidence="9" key="3">
    <citation type="submission" date="2025-09" db="UniProtKB">
        <authorList>
            <consortium name="Ensembl"/>
        </authorList>
    </citation>
    <scope>IDENTIFICATION</scope>
</reference>
<dbReference type="Gene3D" id="4.10.760.10">
    <property type="entry name" value="Agouti domain"/>
    <property type="match status" value="1"/>
</dbReference>
<feature type="disulfide bond" evidence="6">
    <location>
        <begin position="52"/>
        <end position="73"/>
    </location>
</feature>
<dbReference type="PANTHER" id="PTHR16551:SF5">
    <property type="entry name" value="AGOUTI-RELATED PEPTIDE 2"/>
    <property type="match status" value="1"/>
</dbReference>
<dbReference type="InterPro" id="IPR027300">
    <property type="entry name" value="Agouti_dom"/>
</dbReference>
<dbReference type="SUPFAM" id="SSF57055">
    <property type="entry name" value="Agouti-related protein"/>
    <property type="match status" value="1"/>
</dbReference>
<keyword evidence="5 6" id="KW-1015">Disulfide bond</keyword>
<dbReference type="InterPro" id="IPR036836">
    <property type="entry name" value="Agouti_dom_sf"/>
</dbReference>
<comment type="subcellular location">
    <subcellularLocation>
        <location evidence="1">Secreted</location>
    </subcellularLocation>
</comment>
<dbReference type="GO" id="GO:2000253">
    <property type="term" value="P:positive regulation of feeding behavior"/>
    <property type="evidence" value="ECO:0007669"/>
    <property type="project" value="TreeGrafter"/>
</dbReference>
<name>A0A665THM1_ECHNA</name>
<dbReference type="AlphaFoldDB" id="A0A665THM1"/>
<dbReference type="Proteomes" id="UP000472264">
    <property type="component" value="Chromosome 17"/>
</dbReference>
<dbReference type="GO" id="GO:0070996">
    <property type="term" value="F:type 1 melanocortin receptor binding"/>
    <property type="evidence" value="ECO:0007669"/>
    <property type="project" value="TreeGrafter"/>
</dbReference>
<evidence type="ECO:0000259" key="8">
    <source>
        <dbReference type="PROSITE" id="PS51150"/>
    </source>
</evidence>
<evidence type="ECO:0000313" key="10">
    <source>
        <dbReference type="Proteomes" id="UP000472264"/>
    </source>
</evidence>